<name>A0A835USE9_VANPL</name>
<evidence type="ECO:0000259" key="1">
    <source>
        <dbReference type="Pfam" id="PF05922"/>
    </source>
</evidence>
<organism evidence="2 3">
    <name type="scientific">Vanilla planifolia</name>
    <name type="common">Vanilla</name>
    <dbReference type="NCBI Taxonomy" id="51239"/>
    <lineage>
        <taxon>Eukaryota</taxon>
        <taxon>Viridiplantae</taxon>
        <taxon>Streptophyta</taxon>
        <taxon>Embryophyta</taxon>
        <taxon>Tracheophyta</taxon>
        <taxon>Spermatophyta</taxon>
        <taxon>Magnoliopsida</taxon>
        <taxon>Liliopsida</taxon>
        <taxon>Asparagales</taxon>
        <taxon>Orchidaceae</taxon>
        <taxon>Vanilloideae</taxon>
        <taxon>Vanilleae</taxon>
        <taxon>Vanilla</taxon>
    </lineage>
</organism>
<gene>
    <name evidence="2" type="ORF">HPP92_015851</name>
</gene>
<protein>
    <recommendedName>
        <fullName evidence="1">Inhibitor I9 domain-containing protein</fullName>
    </recommendedName>
</protein>
<evidence type="ECO:0000313" key="3">
    <source>
        <dbReference type="Proteomes" id="UP000636800"/>
    </source>
</evidence>
<comment type="caution">
    <text evidence="2">The sequence shown here is derived from an EMBL/GenBank/DDBJ whole genome shotgun (WGS) entry which is preliminary data.</text>
</comment>
<dbReference type="InterPro" id="IPR037045">
    <property type="entry name" value="S8pro/Inhibitor_I9_sf"/>
</dbReference>
<accession>A0A835USE9</accession>
<dbReference type="AlphaFoldDB" id="A0A835USE9"/>
<dbReference type="EMBL" id="JADCNL010000007">
    <property type="protein sequence ID" value="KAG0473994.1"/>
    <property type="molecule type" value="Genomic_DNA"/>
</dbReference>
<dbReference type="InterPro" id="IPR010259">
    <property type="entry name" value="S8pro/Inhibitor_I9"/>
</dbReference>
<evidence type="ECO:0000313" key="2">
    <source>
        <dbReference type="EMBL" id="KAG0473994.1"/>
    </source>
</evidence>
<sequence>MALSQKRSIGSICQLKHVDNVSGGFDGLFDHINPSFGLRSLICNPLWLFLLARDSYADTLFVVVDFFLLKYASEDTFVDYVRILLLLYNFFVLLLQHFIDQNSSVATSSESVMSYSYHLEKMYDELLDSLFEASSYKKIYSYGHLINGFSVHLSPDQAEALSKAPE</sequence>
<feature type="domain" description="Inhibitor I9" evidence="1">
    <location>
        <begin position="115"/>
        <end position="166"/>
    </location>
</feature>
<proteinExistence type="predicted"/>
<dbReference type="Pfam" id="PF05922">
    <property type="entry name" value="Inhibitor_I9"/>
    <property type="match status" value="1"/>
</dbReference>
<dbReference type="Gene3D" id="3.30.70.80">
    <property type="entry name" value="Peptidase S8 propeptide/proteinase inhibitor I9"/>
    <property type="match status" value="1"/>
</dbReference>
<reference evidence="2 3" key="1">
    <citation type="journal article" date="2020" name="Nat. Food">
        <title>A phased Vanilla planifolia genome enables genetic improvement of flavour and production.</title>
        <authorList>
            <person name="Hasing T."/>
            <person name="Tang H."/>
            <person name="Brym M."/>
            <person name="Khazi F."/>
            <person name="Huang T."/>
            <person name="Chambers A.H."/>
        </authorList>
    </citation>
    <scope>NUCLEOTIDE SEQUENCE [LARGE SCALE GENOMIC DNA]</scope>
    <source>
        <tissue evidence="2">Leaf</tissue>
    </source>
</reference>
<keyword evidence="3" id="KW-1185">Reference proteome</keyword>
<dbReference type="Proteomes" id="UP000636800">
    <property type="component" value="Chromosome 7"/>
</dbReference>
<dbReference type="OrthoDB" id="407555at2759"/>